<name>A0ABU4N4P3_9ACTN</name>
<reference evidence="2 3" key="1">
    <citation type="journal article" date="2023" name="Microb. Genom.">
        <title>Mesoterricola silvestris gen. nov., sp. nov., Mesoterricola sediminis sp. nov., Geothrix oryzae sp. nov., Geothrix edaphica sp. nov., Geothrix rubra sp. nov., and Geothrix limicola sp. nov., six novel members of Acidobacteriota isolated from soils.</title>
        <authorList>
            <person name="Weisberg A.J."/>
            <person name="Pearce E."/>
            <person name="Kramer C.G."/>
            <person name="Chang J.H."/>
            <person name="Clarke C.R."/>
        </authorList>
    </citation>
    <scope>NUCLEOTIDE SEQUENCE [LARGE SCALE GENOMIC DNA]</scope>
    <source>
        <strain evidence="2 3">NE20-4-1</strain>
    </source>
</reference>
<gene>
    <name evidence="2" type="ORF">PV383_41130</name>
</gene>
<evidence type="ECO:0000313" key="3">
    <source>
        <dbReference type="Proteomes" id="UP001282474"/>
    </source>
</evidence>
<keyword evidence="1" id="KW-0472">Membrane</keyword>
<evidence type="ECO:0000313" key="2">
    <source>
        <dbReference type="EMBL" id="MDX3043520.1"/>
    </source>
</evidence>
<keyword evidence="1" id="KW-0812">Transmembrane</keyword>
<keyword evidence="3" id="KW-1185">Reference proteome</keyword>
<evidence type="ECO:0008006" key="4">
    <source>
        <dbReference type="Google" id="ProtNLM"/>
    </source>
</evidence>
<feature type="transmembrane region" description="Helical" evidence="1">
    <location>
        <begin position="49"/>
        <end position="70"/>
    </location>
</feature>
<protein>
    <recommendedName>
        <fullName evidence="4">Integral membrane protein</fullName>
    </recommendedName>
</protein>
<sequence>MDGTQQHPGEARLSKATLVTLIALISMLAALMVGIYASRVGDLTFYEASGAGGGAFVIAFTLGMIILGYLRE</sequence>
<dbReference type="Proteomes" id="UP001282474">
    <property type="component" value="Unassembled WGS sequence"/>
</dbReference>
<accession>A0ABU4N4P3</accession>
<proteinExistence type="predicted"/>
<comment type="caution">
    <text evidence="2">The sequence shown here is derived from an EMBL/GenBank/DDBJ whole genome shotgun (WGS) entry which is preliminary data.</text>
</comment>
<organism evidence="2 3">
    <name type="scientific">Streptomyces caniscabiei</name>
    <dbReference type="NCBI Taxonomy" id="2746961"/>
    <lineage>
        <taxon>Bacteria</taxon>
        <taxon>Bacillati</taxon>
        <taxon>Actinomycetota</taxon>
        <taxon>Actinomycetes</taxon>
        <taxon>Kitasatosporales</taxon>
        <taxon>Streptomycetaceae</taxon>
        <taxon>Streptomyces</taxon>
    </lineage>
</organism>
<feature type="transmembrane region" description="Helical" evidence="1">
    <location>
        <begin position="16"/>
        <end position="37"/>
    </location>
</feature>
<evidence type="ECO:0000256" key="1">
    <source>
        <dbReference type="SAM" id="Phobius"/>
    </source>
</evidence>
<dbReference type="RefSeq" id="WP_193381321.1">
    <property type="nucleotide sequence ID" value="NZ_JABXWF010000032.1"/>
</dbReference>
<dbReference type="EMBL" id="JARAWJ010000054">
    <property type="protein sequence ID" value="MDX3043520.1"/>
    <property type="molecule type" value="Genomic_DNA"/>
</dbReference>
<keyword evidence="1" id="KW-1133">Transmembrane helix</keyword>